<dbReference type="GO" id="GO:0043001">
    <property type="term" value="P:Golgi to plasma membrane protein transport"/>
    <property type="evidence" value="ECO:0007669"/>
    <property type="project" value="TreeGrafter"/>
</dbReference>
<evidence type="ECO:0000313" key="7">
    <source>
        <dbReference type="Proteomes" id="UP001201812"/>
    </source>
</evidence>
<dbReference type="FunFam" id="3.40.50.300:FF:000166">
    <property type="entry name" value="vesicle-fusing ATPase isoform X1"/>
    <property type="match status" value="1"/>
</dbReference>
<dbReference type="SUPFAM" id="SSF54585">
    <property type="entry name" value="Cdc48 domain 2-like"/>
    <property type="match status" value="1"/>
</dbReference>
<dbReference type="InterPro" id="IPR027417">
    <property type="entry name" value="P-loop_NTPase"/>
</dbReference>
<dbReference type="InterPro" id="IPR003959">
    <property type="entry name" value="ATPase_AAA_core"/>
</dbReference>
<accession>A0AAD4R3Y2</accession>
<dbReference type="GO" id="GO:0006891">
    <property type="term" value="P:intra-Golgi vesicle-mediated transport"/>
    <property type="evidence" value="ECO:0007669"/>
    <property type="project" value="TreeGrafter"/>
</dbReference>
<dbReference type="Gene3D" id="3.40.50.300">
    <property type="entry name" value="P-loop containing nucleotide triphosphate hydrolases"/>
    <property type="match status" value="2"/>
</dbReference>
<dbReference type="InterPro" id="IPR039812">
    <property type="entry name" value="Vesicle-fus_ATPase"/>
</dbReference>
<dbReference type="Gene3D" id="1.10.8.60">
    <property type="match status" value="1"/>
</dbReference>
<dbReference type="FunFam" id="3.40.50.300:FF:000154">
    <property type="entry name" value="Vesicle-fusing ATPase 1"/>
    <property type="match status" value="1"/>
</dbReference>
<dbReference type="InterPro" id="IPR003593">
    <property type="entry name" value="AAA+_ATPase"/>
</dbReference>
<feature type="domain" description="AAA+ ATPase" evidence="5">
    <location>
        <begin position="958"/>
        <end position="1090"/>
    </location>
</feature>
<reference evidence="6" key="1">
    <citation type="submission" date="2022-01" db="EMBL/GenBank/DDBJ databases">
        <title>Genome Sequence Resource for Two Populations of Ditylenchus destructor, the Migratory Endoparasitic Phytonematode.</title>
        <authorList>
            <person name="Zhang H."/>
            <person name="Lin R."/>
            <person name="Xie B."/>
        </authorList>
    </citation>
    <scope>NUCLEOTIDE SEQUENCE</scope>
    <source>
        <strain evidence="6">BazhouSP</strain>
    </source>
</reference>
<dbReference type="PANTHER" id="PTHR23078">
    <property type="entry name" value="VESICULAR-FUSION PROTEIN NSF"/>
    <property type="match status" value="1"/>
</dbReference>
<gene>
    <name evidence="6" type="ORF">DdX_08488</name>
</gene>
<evidence type="ECO:0000256" key="4">
    <source>
        <dbReference type="SAM" id="MobiDB-lite"/>
    </source>
</evidence>
<proteinExistence type="inferred from homology"/>
<dbReference type="SUPFAM" id="SSF52540">
    <property type="entry name" value="P-loop containing nucleoside triphosphate hydrolases"/>
    <property type="match status" value="2"/>
</dbReference>
<protein>
    <submittedName>
        <fullName evidence="6">ATPase family associated with various cellular activities (AAA) domain-containing protein</fullName>
    </submittedName>
</protein>
<keyword evidence="3" id="KW-0067">ATP-binding</keyword>
<feature type="region of interest" description="Disordered" evidence="4">
    <location>
        <begin position="316"/>
        <end position="335"/>
    </location>
</feature>
<dbReference type="EMBL" id="JAKKPZ010000013">
    <property type="protein sequence ID" value="KAI1714393.1"/>
    <property type="molecule type" value="Genomic_DNA"/>
</dbReference>
<dbReference type="PANTHER" id="PTHR23078:SF3">
    <property type="entry name" value="VESICLE-FUSING ATPASE"/>
    <property type="match status" value="1"/>
</dbReference>
<sequence>MPREKSRFLSFAFCILLCKTVVIQINLLTVFQLICANSVPINMDKAMSKKAKQMTKSKNTATMRMTVIDIPKKNLKENKEVNVSTGGGVFGKIMAYFHAEAPTNAPANNSPSSNPPASLFVPANCMYMNFTVNEGLWKKTAGNQFRYASVLNSDVKDPVGGTAELLASSFTDPLSFRSMCDEWETDSAMICLDRLNDPPQNPTTSAAQKKMWVKVEDDSRLERRTVAMSEHLRRHAKIDLNGEVIVEEFSFSDASVSSLGGGAISTITVEVDFDSRANRPDGFEFCSDSLADVFRDYFSESVFHVGQNAFVPLPENGFRRKNRKNSRTDEEDSLDESDVIQMKSVLLMLTIKQLYSTAMSGDRPVLHSIKFGVLRDNSTIFFQAAKNSCIHFYGNCATKSRTEQSNMAADISNPFGTTAMMDHLDKRAKAMKAKMGARATIFRGKDATGAPSPSSGDFEPCSTTNIALTVVEMPSSIDPTGRDYTLRIIRMDGYPTSTDRRLIVNRSDYDATKYGPNVVLSYCGDGEADQKKRMIVTASNNHDLYIDKGNVALGADLTDMIEIEVGSEIIINQVTKKDDACVIKTIRIEIFIQGGSDFGVLQTTSEIELCCPDNTVSLFGDPAIEAKEACQLLNFDWDFQKMGIGGLNKEFSEIFRRAFASRMISEEAREEMGVNHLRGMVLFGPPGTGKTLIARKICQMLNSREPKIVNGPEIFDMYLGASEKNIRELFADAEKEYACVGDRSRLHVIIFDEFDAIAPNRKLLSHASSHRTDSRVVNQLLSKIDGVDQLNNILIIAMTNQLDLIDPAMLRPGRLELQLPIHLPDEAGRLEILNIHTAKMRQNNRLDESVGLGMIAKETANYSGAELEGLVRAAQSHALNRVFSKDGGTNSVNNDVKITAEDFEAALKKDIVPVYGNSNAIIKHILHRPLINWTSEVEQALEKGKEAVKQTLAKNGSGFVKILLVGPRFAGKTYLAATICKCSDCSFVGVLNSLTVGKSKLTALENIFADAAKSPLSCLLIDGIDRIADFTDAQKNYNIPMVHKLNDLLEKRPEEDKRLLVIATCTSMDFINEAKLKDAFNTIIHVPAITTHEQMSRIISQLGSFTPDEMKLVEKVLARLPAKFELGIGQLFGVIDSVQADSAIVQNATVNESGECVKSNDRVAKFAKNLEDVLQQGPAYSHMYA</sequence>
<evidence type="ECO:0000256" key="2">
    <source>
        <dbReference type="ARBA" id="ARBA00022741"/>
    </source>
</evidence>
<keyword evidence="2" id="KW-0547">Nucleotide-binding</keyword>
<comment type="caution">
    <text evidence="6">The sequence shown here is derived from an EMBL/GenBank/DDBJ whole genome shotgun (WGS) entry which is preliminary data.</text>
</comment>
<dbReference type="InterPro" id="IPR029067">
    <property type="entry name" value="CDC48_domain_2-like_sf"/>
</dbReference>
<dbReference type="InterPro" id="IPR041569">
    <property type="entry name" value="AAA_lid_3"/>
</dbReference>
<dbReference type="SMART" id="SM00382">
    <property type="entry name" value="AAA"/>
    <property type="match status" value="2"/>
</dbReference>
<dbReference type="GO" id="GO:0005795">
    <property type="term" value="C:Golgi stack"/>
    <property type="evidence" value="ECO:0007669"/>
    <property type="project" value="TreeGrafter"/>
</dbReference>
<dbReference type="Proteomes" id="UP001201812">
    <property type="component" value="Unassembled WGS sequence"/>
</dbReference>
<evidence type="ECO:0000256" key="3">
    <source>
        <dbReference type="ARBA" id="ARBA00022840"/>
    </source>
</evidence>
<dbReference type="GO" id="GO:0005524">
    <property type="term" value="F:ATP binding"/>
    <property type="evidence" value="ECO:0007669"/>
    <property type="project" value="UniProtKB-KW"/>
</dbReference>
<evidence type="ECO:0000256" key="1">
    <source>
        <dbReference type="ARBA" id="ARBA00006914"/>
    </source>
</evidence>
<keyword evidence="7" id="KW-1185">Reference proteome</keyword>
<evidence type="ECO:0000259" key="5">
    <source>
        <dbReference type="SMART" id="SM00382"/>
    </source>
</evidence>
<name>A0AAD4R3Y2_9BILA</name>
<evidence type="ECO:0000313" key="6">
    <source>
        <dbReference type="EMBL" id="KAI1714393.1"/>
    </source>
</evidence>
<dbReference type="GO" id="GO:0016887">
    <property type="term" value="F:ATP hydrolysis activity"/>
    <property type="evidence" value="ECO:0007669"/>
    <property type="project" value="InterPro"/>
</dbReference>
<comment type="similarity">
    <text evidence="1">Belongs to the AAA ATPase family.</text>
</comment>
<dbReference type="Pfam" id="PF17862">
    <property type="entry name" value="AAA_lid_3"/>
    <property type="match status" value="1"/>
</dbReference>
<dbReference type="CDD" id="cd00009">
    <property type="entry name" value="AAA"/>
    <property type="match status" value="1"/>
</dbReference>
<dbReference type="Pfam" id="PF00004">
    <property type="entry name" value="AAA"/>
    <property type="match status" value="2"/>
</dbReference>
<organism evidence="6 7">
    <name type="scientific">Ditylenchus destructor</name>
    <dbReference type="NCBI Taxonomy" id="166010"/>
    <lineage>
        <taxon>Eukaryota</taxon>
        <taxon>Metazoa</taxon>
        <taxon>Ecdysozoa</taxon>
        <taxon>Nematoda</taxon>
        <taxon>Chromadorea</taxon>
        <taxon>Rhabditida</taxon>
        <taxon>Tylenchina</taxon>
        <taxon>Tylenchomorpha</taxon>
        <taxon>Sphaerularioidea</taxon>
        <taxon>Anguinidae</taxon>
        <taxon>Anguininae</taxon>
        <taxon>Ditylenchus</taxon>
    </lineage>
</organism>
<feature type="domain" description="AAA+ ATPase" evidence="5">
    <location>
        <begin position="676"/>
        <end position="825"/>
    </location>
</feature>
<dbReference type="GO" id="GO:0035494">
    <property type="term" value="P:SNARE complex disassembly"/>
    <property type="evidence" value="ECO:0007669"/>
    <property type="project" value="InterPro"/>
</dbReference>
<dbReference type="FunFam" id="1.10.8.60:FF:000127">
    <property type="entry name" value="Vesicular-fusion protein SEC18"/>
    <property type="match status" value="1"/>
</dbReference>
<dbReference type="Gene3D" id="3.10.330.10">
    <property type="match status" value="1"/>
</dbReference>
<dbReference type="AlphaFoldDB" id="A0AAD4R3Y2"/>